<dbReference type="RefSeq" id="XP_006823337.1">
    <property type="nucleotide sequence ID" value="XM_006823274.1"/>
</dbReference>
<protein>
    <submittedName>
        <fullName evidence="3">Uncharacterized protein LOC102809957</fullName>
    </submittedName>
</protein>
<reference evidence="3" key="1">
    <citation type="submission" date="2025-08" db="UniProtKB">
        <authorList>
            <consortium name="RefSeq"/>
        </authorList>
    </citation>
    <scope>IDENTIFICATION</scope>
    <source>
        <tissue evidence="3">Testes</tissue>
    </source>
</reference>
<keyword evidence="2" id="KW-1185">Reference proteome</keyword>
<evidence type="ECO:0000313" key="2">
    <source>
        <dbReference type="Proteomes" id="UP000694865"/>
    </source>
</evidence>
<name>A0ABM0MTJ6_SACKO</name>
<gene>
    <name evidence="3" type="primary">LOC102809957</name>
</gene>
<feature type="chain" id="PRO_5046017925" evidence="1">
    <location>
        <begin position="18"/>
        <end position="622"/>
    </location>
</feature>
<sequence length="622" mass="71702">MIFRVLFVCLLANSIHAQDFISANSDNFDSVIDTAAYVQEIPEYAKSIPLSWETQDELLQLEDSLKFQARTENDYYPTPIYRKDLPRDYVAYWEIEVNDNDHVILSAGPQTGDTKIVHQSDRPSPTQRLAREAKSIGETCVRYYMYAPEGTMFCENGSGKVVATTLDPSVVYDYCNDNSTESKEKVNSMLEELNELAESDWVEHAERLKQDSVQWQIATVYDRIDCEDDLLTIDNGTSIAEQAIHPGEAVLVAIGGDHESIKVRYVSFSGDVTEEDVQRMQAILCNQALDNQLCKDDGTVTDDKIEVSELNGIKFIAVALSEDRNMLRDAFDGNEISFQVEIRLMTGKAIVRNFGIELETPDPPELEVDDEEVPLVPQRKKRYKQYKSWTSFTYHSILYEQSAFPKYWQKKVGSCYSGCGPVAWAMVFGYFDRMAHMYGVNGELRELWRSGPDGTTGSQWEMAPYWMNNKVHLYIKKLRNILHTFCLFGQGATWQWRMDDIEGFFTARGGSHVNLWKTDGLVGIYSSSIRNKARNRIRDDDIPAVIGRRVSGFFSQHYPVATRYRWRKRQYRICVKFLWWKKCGKWRWEYDRDFYLHMGWTNGGSDGWWSAKAFMAAAAYPQ</sequence>
<keyword evidence="1" id="KW-0732">Signal</keyword>
<evidence type="ECO:0000313" key="3">
    <source>
        <dbReference type="RefSeq" id="XP_006823337.1"/>
    </source>
</evidence>
<accession>A0ABM0MTJ6</accession>
<evidence type="ECO:0000256" key="1">
    <source>
        <dbReference type="SAM" id="SignalP"/>
    </source>
</evidence>
<proteinExistence type="predicted"/>
<dbReference type="Proteomes" id="UP000694865">
    <property type="component" value="Unplaced"/>
</dbReference>
<organism evidence="2 3">
    <name type="scientific">Saccoglossus kowalevskii</name>
    <name type="common">Acorn worm</name>
    <dbReference type="NCBI Taxonomy" id="10224"/>
    <lineage>
        <taxon>Eukaryota</taxon>
        <taxon>Metazoa</taxon>
        <taxon>Hemichordata</taxon>
        <taxon>Enteropneusta</taxon>
        <taxon>Harrimaniidae</taxon>
        <taxon>Saccoglossus</taxon>
    </lineage>
</organism>
<dbReference type="GeneID" id="102809957"/>
<feature type="signal peptide" evidence="1">
    <location>
        <begin position="1"/>
        <end position="17"/>
    </location>
</feature>